<dbReference type="GO" id="GO:0004175">
    <property type="term" value="F:endopeptidase activity"/>
    <property type="evidence" value="ECO:0007669"/>
    <property type="project" value="TreeGrafter"/>
</dbReference>
<sequence length="583" mass="64706">MLRSYCSPMLMMHSCTIANGGRMIMMDSLKWLTVYEMILGVIHLFLLVWYAIPVTRRSARWIDFVPSAGVIIMLASLWSGDTSLLALVFYFLTIILFLSTVKRVFKVNPLIAAPKRIGFKAVKVVLSLFGVLVLAFAVQYGGEMRYNPSSDFSGLGYSDAFVQLNERLSVEYPFGDWKKIDWDRLKDQYEPIFAEAEKTRDKDLYNKTLRDYLATMRDGHIRIVNDKVYDSPVYKKEGGGGFGISTIRLDNGRVLVTLVLKDSPADKVGIKVGTEIISWDGVDAGMAYRLTRWSDSPNTNQNENVNQGRFMVRASIGQEVTVVYKHEADGEVMTARLKAYDDQYETLRRTKPQLTRETPLIEGSILDNGYGYIKITSFLPDKAASDPSGILKHLLNDMIAKQVKGLIIDLRDNPGGEDALVVKMAGHFVSQATRYSYVSYYNRHTGKFEINKGEDYKAIPSKPQYHGKIAILVNGRTASSGEGLPLLLKGQPNVTIVGFTGTNGSFGVASSPIMVKMPEGYMVESADGRALDVDGVIQGDGDDTGAGGAIPDIRIPLDEETFAKKYVEGSDVEILYAIEAMEP</sequence>
<dbReference type="Gene3D" id="2.30.42.10">
    <property type="match status" value="1"/>
</dbReference>
<keyword evidence="1" id="KW-0812">Transmembrane</keyword>
<feature type="transmembrane region" description="Helical" evidence="1">
    <location>
        <begin position="84"/>
        <end position="101"/>
    </location>
</feature>
<keyword evidence="1" id="KW-0472">Membrane</keyword>
<dbReference type="GO" id="GO:0006508">
    <property type="term" value="P:proteolysis"/>
    <property type="evidence" value="ECO:0007669"/>
    <property type="project" value="InterPro"/>
</dbReference>
<organism evidence="3 4">
    <name type="scientific">Paenibacillus paeoniae</name>
    <dbReference type="NCBI Taxonomy" id="2292705"/>
    <lineage>
        <taxon>Bacteria</taxon>
        <taxon>Bacillati</taxon>
        <taxon>Bacillota</taxon>
        <taxon>Bacilli</taxon>
        <taxon>Bacillales</taxon>
        <taxon>Paenibacillaceae</taxon>
        <taxon>Paenibacillus</taxon>
    </lineage>
</organism>
<dbReference type="InterPro" id="IPR029045">
    <property type="entry name" value="ClpP/crotonase-like_dom_sf"/>
</dbReference>
<proteinExistence type="predicted"/>
<reference evidence="3 4" key="1">
    <citation type="submission" date="2018-08" db="EMBL/GenBank/DDBJ databases">
        <title>Paenibacillus sp. M4BSY-1, whole genome shotgun sequence.</title>
        <authorList>
            <person name="Tuo L."/>
        </authorList>
    </citation>
    <scope>NUCLEOTIDE SEQUENCE [LARGE SCALE GENOMIC DNA]</scope>
    <source>
        <strain evidence="3 4">M4BSY-1</strain>
    </source>
</reference>
<feature type="transmembrane region" description="Helical" evidence="1">
    <location>
        <begin position="121"/>
        <end position="142"/>
    </location>
</feature>
<dbReference type="Gene3D" id="3.30.750.44">
    <property type="match status" value="1"/>
</dbReference>
<dbReference type="Pfam" id="PF03572">
    <property type="entry name" value="Peptidase_S41"/>
    <property type="match status" value="1"/>
</dbReference>
<dbReference type="Gene3D" id="3.90.226.10">
    <property type="entry name" value="2-enoyl-CoA Hydratase, Chain A, domain 1"/>
    <property type="match status" value="1"/>
</dbReference>
<feature type="domain" description="Tail specific protease" evidence="2">
    <location>
        <begin position="340"/>
        <end position="556"/>
    </location>
</feature>
<dbReference type="OrthoDB" id="9812068at2"/>
<dbReference type="CDD" id="cd06567">
    <property type="entry name" value="Peptidase_S41"/>
    <property type="match status" value="1"/>
</dbReference>
<dbReference type="GO" id="GO:0008236">
    <property type="term" value="F:serine-type peptidase activity"/>
    <property type="evidence" value="ECO:0007669"/>
    <property type="project" value="InterPro"/>
</dbReference>
<protein>
    <recommendedName>
        <fullName evidence="2">Tail specific protease domain-containing protein</fullName>
    </recommendedName>
</protein>
<name>A0A371P7I7_9BACL</name>
<evidence type="ECO:0000256" key="1">
    <source>
        <dbReference type="SAM" id="Phobius"/>
    </source>
</evidence>
<evidence type="ECO:0000313" key="4">
    <source>
        <dbReference type="Proteomes" id="UP000261905"/>
    </source>
</evidence>
<evidence type="ECO:0000313" key="3">
    <source>
        <dbReference type="EMBL" id="REK71914.1"/>
    </source>
</evidence>
<dbReference type="SUPFAM" id="SSF52096">
    <property type="entry name" value="ClpP/crotonase"/>
    <property type="match status" value="1"/>
</dbReference>
<feature type="transmembrane region" description="Helical" evidence="1">
    <location>
        <begin position="59"/>
        <end position="78"/>
    </location>
</feature>
<dbReference type="PANTHER" id="PTHR32060:SF22">
    <property type="entry name" value="CARBOXYL-TERMINAL-PROCESSING PEPTIDASE 3, CHLOROPLASTIC"/>
    <property type="match status" value="1"/>
</dbReference>
<keyword evidence="4" id="KW-1185">Reference proteome</keyword>
<dbReference type="Proteomes" id="UP000261905">
    <property type="component" value="Unassembled WGS sequence"/>
</dbReference>
<dbReference type="SMART" id="SM00245">
    <property type="entry name" value="TSPc"/>
    <property type="match status" value="1"/>
</dbReference>
<evidence type="ECO:0000259" key="2">
    <source>
        <dbReference type="SMART" id="SM00245"/>
    </source>
</evidence>
<comment type="caution">
    <text evidence="3">The sequence shown here is derived from an EMBL/GenBank/DDBJ whole genome shotgun (WGS) entry which is preliminary data.</text>
</comment>
<dbReference type="EMBL" id="QUBQ01000004">
    <property type="protein sequence ID" value="REK71914.1"/>
    <property type="molecule type" value="Genomic_DNA"/>
</dbReference>
<feature type="transmembrane region" description="Helical" evidence="1">
    <location>
        <begin position="32"/>
        <end position="52"/>
    </location>
</feature>
<dbReference type="InterPro" id="IPR005151">
    <property type="entry name" value="Tail-specific_protease"/>
</dbReference>
<dbReference type="InterPro" id="IPR036034">
    <property type="entry name" value="PDZ_sf"/>
</dbReference>
<dbReference type="AlphaFoldDB" id="A0A371P7I7"/>
<gene>
    <name evidence="3" type="ORF">DX130_19605</name>
</gene>
<dbReference type="PANTHER" id="PTHR32060">
    <property type="entry name" value="TAIL-SPECIFIC PROTEASE"/>
    <property type="match status" value="1"/>
</dbReference>
<accession>A0A371P7I7</accession>
<keyword evidence="1" id="KW-1133">Transmembrane helix</keyword>